<dbReference type="InterPro" id="IPR020945">
    <property type="entry name" value="DMSO/NO3_reduct_chaperone"/>
</dbReference>
<dbReference type="GO" id="GO:0042128">
    <property type="term" value="P:nitrate assimilation"/>
    <property type="evidence" value="ECO:0007669"/>
    <property type="project" value="UniProtKB-KW"/>
</dbReference>
<dbReference type="EMBL" id="AECV01000001">
    <property type="protein sequence ID" value="EFW30453.1"/>
    <property type="molecule type" value="Genomic_DNA"/>
</dbReference>
<keyword evidence="3" id="KW-1185">Reference proteome</keyword>
<sequence>MLLMETANRIQKELMLTAYLFEYPTEDWWTNLLDYAEAAREVERPQTREVLTEFFEYVVESDRREFEDAYVRTFDFSQNTNLYLTTHNRTDFGKQSEEMLAYKQLFLDSGFDIDRELPDYLPAILELAAAVPEERAEYILSQVRPKMELLRDRLIEAKLPYAFLIDVVLTEAASLVGRSAS</sequence>
<dbReference type="InterPro" id="IPR036411">
    <property type="entry name" value="TorD-like_sf"/>
</dbReference>
<name>E7MZD9_9FIRM</name>
<dbReference type="Proteomes" id="UP000004633">
    <property type="component" value="Unassembled WGS sequence"/>
</dbReference>
<dbReference type="NCBIfam" id="TIGR00684">
    <property type="entry name" value="narJ"/>
    <property type="match status" value="1"/>
</dbReference>
<dbReference type="GO" id="GO:0051131">
    <property type="term" value="P:chaperone-mediated protein complex assembly"/>
    <property type="evidence" value="ECO:0007669"/>
    <property type="project" value="InterPro"/>
</dbReference>
<dbReference type="HOGENOM" id="CLU_084469_1_1_9"/>
<dbReference type="PANTHER" id="PTHR43680:SF2">
    <property type="entry name" value="NITRATE REDUCTASE MOLYBDENUM COFACTOR ASSEMBLY CHAPERONE NARJ"/>
    <property type="match status" value="1"/>
</dbReference>
<evidence type="ECO:0000313" key="2">
    <source>
        <dbReference type="EMBL" id="EFW30453.1"/>
    </source>
</evidence>
<dbReference type="GO" id="GO:0016530">
    <property type="term" value="F:metallochaperone activity"/>
    <property type="evidence" value="ECO:0007669"/>
    <property type="project" value="TreeGrafter"/>
</dbReference>
<evidence type="ECO:0000313" key="3">
    <source>
        <dbReference type="Proteomes" id="UP000004633"/>
    </source>
</evidence>
<gene>
    <name evidence="2" type="primary">narJ</name>
    <name evidence="2" type="ORF">HMPREF9555_00079</name>
</gene>
<keyword evidence="1" id="KW-0534">Nitrate assimilation</keyword>
<dbReference type="InterPro" id="IPR003765">
    <property type="entry name" value="NO3_reductase_chaperone_NarJ"/>
</dbReference>
<dbReference type="SUPFAM" id="SSF89155">
    <property type="entry name" value="TorD-like"/>
    <property type="match status" value="1"/>
</dbReference>
<dbReference type="AlphaFoldDB" id="E7MZD9"/>
<dbReference type="PANTHER" id="PTHR43680">
    <property type="entry name" value="NITRATE REDUCTASE MOLYBDENUM COFACTOR ASSEMBLY CHAPERONE"/>
    <property type="match status" value="1"/>
</dbReference>
<dbReference type="GO" id="GO:0051082">
    <property type="term" value="F:unfolded protein binding"/>
    <property type="evidence" value="ECO:0007669"/>
    <property type="project" value="InterPro"/>
</dbReference>
<accession>E7MZD9</accession>
<comment type="caution">
    <text evidence="2">The sequence shown here is derived from an EMBL/GenBank/DDBJ whole genome shotgun (WGS) entry which is preliminary data.</text>
</comment>
<evidence type="ECO:0000256" key="1">
    <source>
        <dbReference type="ARBA" id="ARBA00023063"/>
    </source>
</evidence>
<reference evidence="2 3" key="1">
    <citation type="submission" date="2010-08" db="EMBL/GenBank/DDBJ databases">
        <authorList>
            <person name="Weinstock G."/>
            <person name="Sodergren E."/>
            <person name="Clifton S."/>
            <person name="Fulton L."/>
            <person name="Fulton B."/>
            <person name="Courtney L."/>
            <person name="Fronick C."/>
            <person name="Harrison M."/>
            <person name="Strong C."/>
            <person name="Farmer C."/>
            <person name="Delahaunty K."/>
            <person name="Markovic C."/>
            <person name="Hall O."/>
            <person name="Minx P."/>
            <person name="Tomlinson C."/>
            <person name="Mitreva M."/>
            <person name="Hou S."/>
            <person name="Chen J."/>
            <person name="Wollam A."/>
            <person name="Pepin K.H."/>
            <person name="Johnson M."/>
            <person name="Bhonagiri V."/>
            <person name="Zhang X."/>
            <person name="Suruliraj S."/>
            <person name="Warren W."/>
            <person name="Chinwalla A."/>
            <person name="Mardis E.R."/>
            <person name="Wilson R.K."/>
        </authorList>
    </citation>
    <scope>NUCLEOTIDE SEQUENCE [LARGE SCALE GENOMIC DNA]</scope>
    <source>
        <strain evidence="2 3">F0399</strain>
    </source>
</reference>
<proteinExistence type="predicted"/>
<protein>
    <submittedName>
        <fullName evidence="2">Nitrate reductase molybdenum cofactor assembly chaperone</fullName>
    </submittedName>
</protein>
<dbReference type="STRING" id="749551.HMPREF9555_00079"/>
<dbReference type="Pfam" id="PF02613">
    <property type="entry name" value="Nitrate_red_del"/>
    <property type="match status" value="1"/>
</dbReference>
<organism evidence="2 3">
    <name type="scientific">Selenomonas artemidis F0399</name>
    <dbReference type="NCBI Taxonomy" id="749551"/>
    <lineage>
        <taxon>Bacteria</taxon>
        <taxon>Bacillati</taxon>
        <taxon>Bacillota</taxon>
        <taxon>Negativicutes</taxon>
        <taxon>Selenomonadales</taxon>
        <taxon>Selenomonadaceae</taxon>
        <taxon>Selenomonas</taxon>
    </lineage>
</organism>